<proteinExistence type="predicted"/>
<reference evidence="1 2" key="1">
    <citation type="journal article" date="2008" name="Virology">
        <title>Characterization of Pseudomonas chlororaphis myovirus 201varphi2-1 via genomic sequencing, mass spectrometry, and electron microscopy.</title>
        <authorList>
            <person name="Thomas J.A."/>
            <person name="Rolando M.R."/>
            <person name="Carroll C.A."/>
            <person name="Shen P.S."/>
            <person name="Belnap D.M."/>
            <person name="Weintraub S.T."/>
            <person name="Serwer P."/>
            <person name="Hardies S.C."/>
        </authorList>
    </citation>
    <scope>NUCLEOTIDE SEQUENCE</scope>
</reference>
<organism evidence="1 2">
    <name type="scientific">Pseudomonas phage 201phi2-1</name>
    <name type="common">Pseudomonas chlororaphis phage 201phi2-1</name>
    <dbReference type="NCBI Taxonomy" id="198110"/>
    <lineage>
        <taxon>Viruses</taxon>
        <taxon>Duplodnaviria</taxon>
        <taxon>Heunggongvirae</taxon>
        <taxon>Uroviricota</taxon>
        <taxon>Caudoviricetes</taxon>
        <taxon>Chimalliviridae</taxon>
        <taxon>Serwervirus</taxon>
        <taxon>Serwervirus 201phi21</taxon>
    </lineage>
</organism>
<organismHost>
    <name type="scientific">Pseudomonas chlororaphis</name>
    <dbReference type="NCBI Taxonomy" id="587753"/>
</organismHost>
<evidence type="ECO:0000313" key="1">
    <source>
        <dbReference type="EMBL" id="ABY63286.1"/>
    </source>
</evidence>
<gene>
    <name evidence="1" type="ORF">201phi2-1p463</name>
</gene>
<dbReference type="Proteomes" id="UP000002421">
    <property type="component" value="Segment"/>
</dbReference>
<evidence type="ECO:0000313" key="2">
    <source>
        <dbReference type="Proteomes" id="UP000002421"/>
    </source>
</evidence>
<dbReference type="EMBL" id="EU197055">
    <property type="protein sequence ID" value="ABY63286.1"/>
    <property type="molecule type" value="Genomic_DNA"/>
</dbReference>
<sequence>MNDNLIITVTSNAEGLAKFAGRRELPPNVDFDGDKSIDDLAEDFSRGVLKDIMDRVKSGELDNSTPISLPQAMRDRLIASFERTAKQFCPIFSYSVDSDGQIWLDWPRCNGDEHAMRSPMEDVAVNKALHRLATRSNIRAIHVTKPFVDIFE</sequence>
<protein>
    <submittedName>
        <fullName evidence="1">Uncharacterized protein</fullName>
    </submittedName>
</protein>
<dbReference type="RefSeq" id="YP_001957182.1">
    <property type="nucleotide sequence ID" value="NC_010821.1"/>
</dbReference>
<accession>B3FJX1</accession>
<keyword evidence="2" id="KW-1185">Reference proteome</keyword>
<name>B3FJX1_BP201</name>
<dbReference type="KEGG" id="vg:6372388"/>